<dbReference type="InterPro" id="IPR006121">
    <property type="entry name" value="HMA_dom"/>
</dbReference>
<dbReference type="GO" id="GO:1900150">
    <property type="term" value="P:regulation of defense response to fungus"/>
    <property type="evidence" value="ECO:0007669"/>
    <property type="project" value="InterPro"/>
</dbReference>
<dbReference type="InterPro" id="IPR044169">
    <property type="entry name" value="PI21"/>
</dbReference>
<dbReference type="SUPFAM" id="SSF55008">
    <property type="entry name" value="HMA, heavy metal-associated domain"/>
    <property type="match status" value="1"/>
</dbReference>
<feature type="domain" description="HMA" evidence="2">
    <location>
        <begin position="4"/>
        <end position="73"/>
    </location>
</feature>
<dbReference type="HOGENOM" id="CLU_060839_3_1_1"/>
<evidence type="ECO:0000313" key="3">
    <source>
        <dbReference type="EMBL" id="KQK14596.1"/>
    </source>
</evidence>
<sequence length="280" mass="30760">MSEKKAVKLVIEANLECEKCYLKIQKILCKLQDKEKISNINYDTKNNTVTVSGGFDDAKKLCRKLRCKAREAIKDITIVVEEEKKKPAEEEKKKPEEGGEKKKPAEGEKKKPKEAEKKKPAEGDKKKPAEGEKPKPSSSSSTTVNVQFTQMCTLCYPWPCSDPTHWGHPQPQWPQWPPCEPAPQPGHHHHPPPYCPPPQCPPTPKRPCGGPAYCGGGCGSCGGGGAWPPAMPTPTHMMQPPPMMCAGGGCRGCKGQGCRIVQEGRFIYEEYPPPSACSIM</sequence>
<dbReference type="PANTHER" id="PTHR47488">
    <property type="entry name" value="HEAVY METAL TRANSPORT/DETOXIFICATION SUPERFAMILY PROTEIN"/>
    <property type="match status" value="1"/>
</dbReference>
<dbReference type="Gramene" id="KQK14596">
    <property type="protein sequence ID" value="KQK14596"/>
    <property type="gene ID" value="BRADI_1g17520v3"/>
</dbReference>
<evidence type="ECO:0000313" key="4">
    <source>
        <dbReference type="EnsemblPlants" id="KQK14596"/>
    </source>
</evidence>
<dbReference type="RefSeq" id="XP_024313080.1">
    <property type="nucleotide sequence ID" value="XM_024457312.1"/>
</dbReference>
<evidence type="ECO:0000259" key="2">
    <source>
        <dbReference type="PROSITE" id="PS50846"/>
    </source>
</evidence>
<dbReference type="Proteomes" id="UP000008810">
    <property type="component" value="Chromosome 1"/>
</dbReference>
<name>I1GR29_BRADI</name>
<dbReference type="STRING" id="15368.I1GR29"/>
<dbReference type="EMBL" id="CM000880">
    <property type="protein sequence ID" value="KQK14596.1"/>
    <property type="molecule type" value="Genomic_DNA"/>
</dbReference>
<reference evidence="3 4" key="1">
    <citation type="journal article" date="2010" name="Nature">
        <title>Genome sequencing and analysis of the model grass Brachypodium distachyon.</title>
        <authorList>
            <consortium name="International Brachypodium Initiative"/>
        </authorList>
    </citation>
    <scope>NUCLEOTIDE SEQUENCE [LARGE SCALE GENOMIC DNA]</scope>
    <source>
        <strain evidence="3 4">Bd21</strain>
    </source>
</reference>
<dbReference type="Gene3D" id="3.30.70.100">
    <property type="match status" value="1"/>
</dbReference>
<evidence type="ECO:0000313" key="5">
    <source>
        <dbReference type="Proteomes" id="UP000008810"/>
    </source>
</evidence>
<feature type="compositionally biased region" description="Basic and acidic residues" evidence="1">
    <location>
        <begin position="84"/>
        <end position="135"/>
    </location>
</feature>
<dbReference type="AlphaFoldDB" id="I1GR29"/>
<accession>I1GR29</accession>
<dbReference type="GO" id="GO:0046872">
    <property type="term" value="F:metal ion binding"/>
    <property type="evidence" value="ECO:0007669"/>
    <property type="project" value="InterPro"/>
</dbReference>
<dbReference type="KEGG" id="bdi:100826704"/>
<organism evidence="4">
    <name type="scientific">Brachypodium distachyon</name>
    <name type="common">Purple false brome</name>
    <name type="synonym">Trachynia distachya</name>
    <dbReference type="NCBI Taxonomy" id="15368"/>
    <lineage>
        <taxon>Eukaryota</taxon>
        <taxon>Viridiplantae</taxon>
        <taxon>Streptophyta</taxon>
        <taxon>Embryophyta</taxon>
        <taxon>Tracheophyta</taxon>
        <taxon>Spermatophyta</taxon>
        <taxon>Magnoliopsida</taxon>
        <taxon>Liliopsida</taxon>
        <taxon>Poales</taxon>
        <taxon>Poaceae</taxon>
        <taxon>BOP clade</taxon>
        <taxon>Pooideae</taxon>
        <taxon>Stipodae</taxon>
        <taxon>Brachypodieae</taxon>
        <taxon>Brachypodium</taxon>
    </lineage>
</organism>
<dbReference type="PANTHER" id="PTHR47488:SF2">
    <property type="entry name" value="OS07G0682000 PROTEIN"/>
    <property type="match status" value="1"/>
</dbReference>
<dbReference type="EnsemblPlants" id="KQK14596">
    <property type="protein sequence ID" value="KQK14596"/>
    <property type="gene ID" value="BRADI_1g17520v3"/>
</dbReference>
<evidence type="ECO:0000256" key="1">
    <source>
        <dbReference type="SAM" id="MobiDB-lite"/>
    </source>
</evidence>
<reference evidence="3" key="2">
    <citation type="submission" date="2017-06" db="EMBL/GenBank/DDBJ databases">
        <title>WGS assembly of Brachypodium distachyon.</title>
        <authorList>
            <consortium name="The International Brachypodium Initiative"/>
            <person name="Lucas S."/>
            <person name="Harmon-Smith M."/>
            <person name="Lail K."/>
            <person name="Tice H."/>
            <person name="Grimwood J."/>
            <person name="Bruce D."/>
            <person name="Barry K."/>
            <person name="Shu S."/>
            <person name="Lindquist E."/>
            <person name="Wang M."/>
            <person name="Pitluck S."/>
            <person name="Vogel J.P."/>
            <person name="Garvin D.F."/>
            <person name="Mockler T.C."/>
            <person name="Schmutz J."/>
            <person name="Rokhsar D."/>
            <person name="Bevan M.W."/>
        </authorList>
    </citation>
    <scope>NUCLEOTIDE SEQUENCE</scope>
    <source>
        <strain evidence="3">Bd21</strain>
    </source>
</reference>
<dbReference type="FunCoup" id="I1GR29">
    <property type="interactions" value="324"/>
</dbReference>
<dbReference type="OrthoDB" id="785270at2759"/>
<dbReference type="GeneID" id="100826704"/>
<dbReference type="InterPro" id="IPR036163">
    <property type="entry name" value="HMA_dom_sf"/>
</dbReference>
<dbReference type="OMA" id="APKWPCG"/>
<dbReference type="eggNOG" id="ENOG502SEHM">
    <property type="taxonomic scope" value="Eukaryota"/>
</dbReference>
<protein>
    <recommendedName>
        <fullName evidence="2">HMA domain-containing protein</fullName>
    </recommendedName>
</protein>
<proteinExistence type="predicted"/>
<gene>
    <name evidence="4" type="primary">LOC100826704</name>
    <name evidence="3" type="ORF">BRADI_1g17520v3</name>
</gene>
<reference evidence="4" key="3">
    <citation type="submission" date="2018-08" db="UniProtKB">
        <authorList>
            <consortium name="EnsemblPlants"/>
        </authorList>
    </citation>
    <scope>IDENTIFICATION</scope>
    <source>
        <strain evidence="4">cv. Bd21</strain>
    </source>
</reference>
<dbReference type="PROSITE" id="PS50846">
    <property type="entry name" value="HMA_2"/>
    <property type="match status" value="1"/>
</dbReference>
<feature type="region of interest" description="Disordered" evidence="1">
    <location>
        <begin position="84"/>
        <end position="143"/>
    </location>
</feature>
<keyword evidence="5" id="KW-1185">Reference proteome</keyword>